<organism evidence="2 3">
    <name type="scientific">Dermacoccus abyssi</name>
    <dbReference type="NCBI Taxonomy" id="322596"/>
    <lineage>
        <taxon>Bacteria</taxon>
        <taxon>Bacillati</taxon>
        <taxon>Actinomycetota</taxon>
        <taxon>Actinomycetes</taxon>
        <taxon>Micrococcales</taxon>
        <taxon>Dermacoccaceae</taxon>
        <taxon>Dermacoccus</taxon>
    </lineage>
</organism>
<dbReference type="InterPro" id="IPR036866">
    <property type="entry name" value="RibonucZ/Hydroxyglut_hydro"/>
</dbReference>
<proteinExistence type="predicted"/>
<dbReference type="Gene3D" id="3.60.15.10">
    <property type="entry name" value="Ribonuclease Z/Hydroxyacylglutathione hydrolase-like"/>
    <property type="match status" value="1"/>
</dbReference>
<dbReference type="SMART" id="SM00849">
    <property type="entry name" value="Lactamase_B"/>
    <property type="match status" value="1"/>
</dbReference>
<dbReference type="GO" id="GO:0042781">
    <property type="term" value="F:3'-tRNA processing endoribonuclease activity"/>
    <property type="evidence" value="ECO:0007669"/>
    <property type="project" value="TreeGrafter"/>
</dbReference>
<name>A0A417Z3R2_9MICO</name>
<dbReference type="InterPro" id="IPR001279">
    <property type="entry name" value="Metallo-B-lactamas"/>
</dbReference>
<keyword evidence="2" id="KW-0378">Hydrolase</keyword>
<sequence length="257" mass="27952">MKLTVVGCSGSFPGPDSPASCYLVEAESEGRTWSVLLDFGNGSLGALQNYREVDDIDAVVISHLHPDHCLDLCSYFVVRNYDPHGRFGSRLPVFAPPGAEERITRAYMVDKYEDLSGAYEFVDLADRATFSVGPLNITPFLVNHPVEAYGLRVEADGAVLAYTGDTDACDALVDLERDADLVLTDSAFVDGRDDDLKDVHLTGSRAAKAAQDAGAKRLVLTHIPAWTPVEDCVRDAKTVWAGEVEVARAGQRYELRA</sequence>
<dbReference type="Pfam" id="PF12706">
    <property type="entry name" value="Lactamase_B_2"/>
    <property type="match status" value="1"/>
</dbReference>
<dbReference type="CDD" id="cd07716">
    <property type="entry name" value="RNaseZ_short-form-like_MBL-fold"/>
    <property type="match status" value="1"/>
</dbReference>
<gene>
    <name evidence="2" type="ORF">D1832_11195</name>
</gene>
<accession>A0A417Z3R2</accession>
<comment type="caution">
    <text evidence="2">The sequence shown here is derived from an EMBL/GenBank/DDBJ whole genome shotgun (WGS) entry which is preliminary data.</text>
</comment>
<dbReference type="EMBL" id="QWLM01000013">
    <property type="protein sequence ID" value="RHW44810.1"/>
    <property type="molecule type" value="Genomic_DNA"/>
</dbReference>
<evidence type="ECO:0000259" key="1">
    <source>
        <dbReference type="SMART" id="SM00849"/>
    </source>
</evidence>
<feature type="domain" description="Metallo-beta-lactamase" evidence="1">
    <location>
        <begin position="18"/>
        <end position="222"/>
    </location>
</feature>
<protein>
    <submittedName>
        <fullName evidence="2">MBL fold metallo-hydrolase</fullName>
    </submittedName>
</protein>
<dbReference type="Proteomes" id="UP000285376">
    <property type="component" value="Unassembled WGS sequence"/>
</dbReference>
<evidence type="ECO:0000313" key="2">
    <source>
        <dbReference type="EMBL" id="RHW44810.1"/>
    </source>
</evidence>
<dbReference type="RefSeq" id="WP_118914080.1">
    <property type="nucleotide sequence ID" value="NZ_CBCRVH010000004.1"/>
</dbReference>
<dbReference type="PANTHER" id="PTHR46018">
    <property type="entry name" value="ZINC PHOSPHODIESTERASE ELAC PROTEIN 1"/>
    <property type="match status" value="1"/>
</dbReference>
<reference evidence="2 3" key="1">
    <citation type="submission" date="2018-08" db="EMBL/GenBank/DDBJ databases">
        <title>Whole genome sequence analysis of Dermacoccus abyssi bacteria isolated from Deep Mariana trench Micromonospora spp reveals genes involved in the environmental adaptation and production of secondary metabolites.</title>
        <authorList>
            <person name="Abdel-Mageed W.M."/>
            <person name="Lehri B."/>
            <person name="Nouioui I."/>
            <person name="Goodfellow I."/>
            <person name="Jaspars M."/>
            <person name="Karlyshev A."/>
        </authorList>
    </citation>
    <scope>NUCLEOTIDE SEQUENCE [LARGE SCALE GENOMIC DNA]</scope>
    <source>
        <strain evidence="2 3">MT1.1</strain>
    </source>
</reference>
<dbReference type="AlphaFoldDB" id="A0A417Z3R2"/>
<dbReference type="SUPFAM" id="SSF56281">
    <property type="entry name" value="Metallo-hydrolase/oxidoreductase"/>
    <property type="match status" value="1"/>
</dbReference>
<evidence type="ECO:0000313" key="3">
    <source>
        <dbReference type="Proteomes" id="UP000285376"/>
    </source>
</evidence>
<dbReference type="PANTHER" id="PTHR46018:SF4">
    <property type="entry name" value="METALLO-HYDROLASE YHFI-RELATED"/>
    <property type="match status" value="1"/>
</dbReference>